<dbReference type="AlphaFoldDB" id="A0A3M8D927"/>
<dbReference type="InterPro" id="IPR011009">
    <property type="entry name" value="Kinase-like_dom_sf"/>
</dbReference>
<reference evidence="2 3" key="1">
    <citation type="submission" date="2018-10" db="EMBL/GenBank/DDBJ databases">
        <title>Phylogenomics of Brevibacillus.</title>
        <authorList>
            <person name="Dunlap C."/>
        </authorList>
    </citation>
    <scope>NUCLEOTIDE SEQUENCE [LARGE SCALE GENOMIC DNA]</scope>
    <source>
        <strain evidence="2 3">JCM 15716</strain>
    </source>
</reference>
<dbReference type="InterPro" id="IPR014255">
    <property type="entry name" value="Spore_coat_CotS"/>
</dbReference>
<dbReference type="PANTHER" id="PTHR39179:SF1">
    <property type="entry name" value="SPORE COAT PROTEIN I"/>
    <property type="match status" value="1"/>
</dbReference>
<proteinExistence type="predicted"/>
<dbReference type="NCBIfam" id="TIGR02906">
    <property type="entry name" value="spore_CotS"/>
    <property type="match status" value="1"/>
</dbReference>
<organism evidence="2 3">
    <name type="scientific">Brevibacillus fluminis</name>
    <dbReference type="NCBI Taxonomy" id="511487"/>
    <lineage>
        <taxon>Bacteria</taxon>
        <taxon>Bacillati</taxon>
        <taxon>Bacillota</taxon>
        <taxon>Bacilli</taxon>
        <taxon>Bacillales</taxon>
        <taxon>Paenibacillaceae</taxon>
        <taxon>Brevibacillus</taxon>
    </lineage>
</organism>
<keyword evidence="2" id="KW-0946">Virion</keyword>
<protein>
    <submittedName>
        <fullName evidence="2">CotS family spore coat protein</fullName>
    </submittedName>
</protein>
<name>A0A3M8D927_9BACL</name>
<dbReference type="EMBL" id="RHHQ01000017">
    <property type="protein sequence ID" value="RNB84458.1"/>
    <property type="molecule type" value="Genomic_DNA"/>
</dbReference>
<dbReference type="InterPro" id="IPR002575">
    <property type="entry name" value="Aminoglycoside_PTrfase"/>
</dbReference>
<dbReference type="Gene3D" id="3.90.1200.10">
    <property type="match status" value="1"/>
</dbReference>
<evidence type="ECO:0000313" key="2">
    <source>
        <dbReference type="EMBL" id="RNB84458.1"/>
    </source>
</evidence>
<dbReference type="Gene3D" id="3.30.200.20">
    <property type="entry name" value="Phosphorylase Kinase, domain 1"/>
    <property type="match status" value="1"/>
</dbReference>
<feature type="domain" description="Aminoglycoside phosphotransferase" evidence="1">
    <location>
        <begin position="29"/>
        <end position="271"/>
    </location>
</feature>
<accession>A0A3M8D927</accession>
<evidence type="ECO:0000259" key="1">
    <source>
        <dbReference type="Pfam" id="PF01636"/>
    </source>
</evidence>
<dbReference type="PANTHER" id="PTHR39179">
    <property type="entry name" value="SPORE COAT PROTEIN I"/>
    <property type="match status" value="1"/>
</dbReference>
<evidence type="ECO:0000313" key="3">
    <source>
        <dbReference type="Proteomes" id="UP000271031"/>
    </source>
</evidence>
<keyword evidence="3" id="KW-1185">Reference proteome</keyword>
<dbReference type="OrthoDB" id="9771902at2"/>
<dbReference type="Proteomes" id="UP000271031">
    <property type="component" value="Unassembled WGS sequence"/>
</dbReference>
<dbReference type="SUPFAM" id="SSF56112">
    <property type="entry name" value="Protein kinase-like (PK-like)"/>
    <property type="match status" value="1"/>
</dbReference>
<comment type="caution">
    <text evidence="2">The sequence shown here is derived from an EMBL/GenBank/DDBJ whole genome shotgun (WGS) entry which is preliminary data.</text>
</comment>
<gene>
    <name evidence="2" type="ORF">EDM56_20295</name>
</gene>
<dbReference type="RefSeq" id="WP_122919741.1">
    <property type="nucleotide sequence ID" value="NZ_RHHQ01000017.1"/>
</dbReference>
<keyword evidence="2" id="KW-0167">Capsid protein</keyword>
<dbReference type="InterPro" id="IPR047175">
    <property type="entry name" value="CotS-like"/>
</dbReference>
<dbReference type="Pfam" id="PF01636">
    <property type="entry name" value="APH"/>
    <property type="match status" value="1"/>
</dbReference>
<dbReference type="GO" id="GO:0042601">
    <property type="term" value="C:endospore-forming forespore"/>
    <property type="evidence" value="ECO:0007669"/>
    <property type="project" value="TreeGrafter"/>
</dbReference>
<sequence>MNAQQKMVVRLARHFHLKVATSEQVKAGVYRVTAQNGKTYCIKRLNYEADEVTWIDRLLRKLKRKGYDNICWRDPKEAHQKLIQTSSTGADEYYVITPWIDGRTPDPRDHEDMRKCARELAAFHQAARGISLTACEAREWLGKWPEQFLLYRQMITKYVKKAERGSLSERLTNFLQEHGKNIMHDADVAIEMLAKSRYADLCEQAKEVKTYCHADCGPKNMVISKKGTILIDFETIRMDLRIYDIYRLIRLANKSNDWDFSIAQTILEGYESVDRIAKEEYALLAAWLLFPHKTYRILRKYNTRTDEGKRELEHALQKEQRARANMIGFLQNLHAYMKRGG</sequence>